<sequence>MFVPHRYALCVQAATSQIDFERNFHIVPSGVQMNSANRSNIQFGLDSSFLREWAARKGIALLPMHRLFLPSRAFSPAAIQRLRLSPSNAPGLSIKEAHLAKTSSLHRTSTPPCCPEEAPVAFDHPPG</sequence>
<evidence type="ECO:0000313" key="2">
    <source>
        <dbReference type="EMBL" id="MBR1136839.1"/>
    </source>
</evidence>
<comment type="caution">
    <text evidence="2">The sequence shown here is derived from an EMBL/GenBank/DDBJ whole genome shotgun (WGS) entry which is preliminary data.</text>
</comment>
<name>A0ABS5G706_9BRAD</name>
<proteinExistence type="predicted"/>
<evidence type="ECO:0000313" key="3">
    <source>
        <dbReference type="Proteomes" id="UP001314635"/>
    </source>
</evidence>
<dbReference type="EMBL" id="JAFCLK010000011">
    <property type="protein sequence ID" value="MBR1136839.1"/>
    <property type="molecule type" value="Genomic_DNA"/>
</dbReference>
<protein>
    <submittedName>
        <fullName evidence="2">Uncharacterized protein</fullName>
    </submittedName>
</protein>
<keyword evidence="3" id="KW-1185">Reference proteome</keyword>
<reference evidence="3" key="1">
    <citation type="journal article" date="2021" name="ISME J.">
        <title>Evolutionary origin and ecological implication of a unique nif island in free-living Bradyrhizobium lineages.</title>
        <authorList>
            <person name="Tao J."/>
        </authorList>
    </citation>
    <scope>NUCLEOTIDE SEQUENCE [LARGE SCALE GENOMIC DNA]</scope>
    <source>
        <strain evidence="3">SZCCT0094</strain>
    </source>
</reference>
<organism evidence="2 3">
    <name type="scientific">Bradyrhizobium denitrificans</name>
    <dbReference type="NCBI Taxonomy" id="2734912"/>
    <lineage>
        <taxon>Bacteria</taxon>
        <taxon>Pseudomonadati</taxon>
        <taxon>Pseudomonadota</taxon>
        <taxon>Alphaproteobacteria</taxon>
        <taxon>Hyphomicrobiales</taxon>
        <taxon>Nitrobacteraceae</taxon>
        <taxon>Bradyrhizobium</taxon>
    </lineage>
</organism>
<feature type="region of interest" description="Disordered" evidence="1">
    <location>
        <begin position="103"/>
        <end position="127"/>
    </location>
</feature>
<gene>
    <name evidence="2" type="ORF">JQ619_13765</name>
</gene>
<accession>A0ABS5G706</accession>
<dbReference type="Proteomes" id="UP001314635">
    <property type="component" value="Unassembled WGS sequence"/>
</dbReference>
<dbReference type="RefSeq" id="WP_172237059.1">
    <property type="nucleotide sequence ID" value="NZ_JABFDP010000014.1"/>
</dbReference>
<evidence type="ECO:0000256" key="1">
    <source>
        <dbReference type="SAM" id="MobiDB-lite"/>
    </source>
</evidence>